<evidence type="ECO:0000256" key="2">
    <source>
        <dbReference type="PROSITE-ProRule" id="PRU00335"/>
    </source>
</evidence>
<dbReference type="AlphaFoldDB" id="W4HQ08"/>
<evidence type="ECO:0000313" key="5">
    <source>
        <dbReference type="Proteomes" id="UP000019063"/>
    </source>
</evidence>
<dbReference type="Gene3D" id="1.10.357.10">
    <property type="entry name" value="Tetracycline Repressor, domain 2"/>
    <property type="match status" value="1"/>
</dbReference>
<organism evidence="4 5">
    <name type="scientific">Roseivivax marinus</name>
    <dbReference type="NCBI Taxonomy" id="1379903"/>
    <lineage>
        <taxon>Bacteria</taxon>
        <taxon>Pseudomonadati</taxon>
        <taxon>Pseudomonadota</taxon>
        <taxon>Alphaproteobacteria</taxon>
        <taxon>Rhodobacterales</taxon>
        <taxon>Roseobacteraceae</taxon>
        <taxon>Roseivivax</taxon>
    </lineage>
</organism>
<dbReference type="RefSeq" id="WP_043841735.1">
    <property type="nucleotide sequence ID" value="NZ_AQQW01000001.1"/>
</dbReference>
<dbReference type="GO" id="GO:0003677">
    <property type="term" value="F:DNA binding"/>
    <property type="evidence" value="ECO:0007669"/>
    <property type="project" value="UniProtKB-UniRule"/>
</dbReference>
<name>W4HQ08_9RHOB</name>
<dbReference type="InterPro" id="IPR009057">
    <property type="entry name" value="Homeodomain-like_sf"/>
</dbReference>
<dbReference type="SUPFAM" id="SSF46689">
    <property type="entry name" value="Homeodomain-like"/>
    <property type="match status" value="1"/>
</dbReference>
<accession>W4HQ08</accession>
<dbReference type="EMBL" id="AQQW01000001">
    <property type="protein sequence ID" value="ETW14779.1"/>
    <property type="molecule type" value="Genomic_DNA"/>
</dbReference>
<dbReference type="STRING" id="1379903.ATO8_02690"/>
<keyword evidence="5" id="KW-1185">Reference proteome</keyword>
<protein>
    <submittedName>
        <fullName evidence="4">TetR family transcriptional regulator</fullName>
    </submittedName>
</protein>
<dbReference type="InterPro" id="IPR036271">
    <property type="entry name" value="Tet_transcr_reg_TetR-rel_C_sf"/>
</dbReference>
<dbReference type="Proteomes" id="UP000019063">
    <property type="component" value="Unassembled WGS sequence"/>
</dbReference>
<reference evidence="4 5" key="1">
    <citation type="journal article" date="2014" name="Antonie Van Leeuwenhoek">
        <title>Roseivivax atlanticus sp. nov., isolated from surface seawater of the Atlantic Ocean.</title>
        <authorList>
            <person name="Li G."/>
            <person name="Lai Q."/>
            <person name="Liu X."/>
            <person name="Sun F."/>
            <person name="Shao Z."/>
        </authorList>
    </citation>
    <scope>NUCLEOTIDE SEQUENCE [LARGE SCALE GENOMIC DNA]</scope>
    <source>
        <strain evidence="4 5">22II-s10s</strain>
    </source>
</reference>
<dbReference type="InterPro" id="IPR050109">
    <property type="entry name" value="HTH-type_TetR-like_transc_reg"/>
</dbReference>
<dbReference type="PANTHER" id="PTHR30328">
    <property type="entry name" value="TRANSCRIPTIONAL REPRESSOR"/>
    <property type="match status" value="1"/>
</dbReference>
<dbReference type="PANTHER" id="PTHR30328:SF54">
    <property type="entry name" value="HTH-TYPE TRANSCRIPTIONAL REPRESSOR SCO4008"/>
    <property type="match status" value="1"/>
</dbReference>
<dbReference type="PROSITE" id="PS50977">
    <property type="entry name" value="HTH_TETR_2"/>
    <property type="match status" value="1"/>
</dbReference>
<dbReference type="eggNOG" id="COG1309">
    <property type="taxonomic scope" value="Bacteria"/>
</dbReference>
<evidence type="ECO:0000313" key="4">
    <source>
        <dbReference type="EMBL" id="ETW14779.1"/>
    </source>
</evidence>
<gene>
    <name evidence="4" type="ORF">ATO8_02690</name>
</gene>
<dbReference type="InterPro" id="IPR041474">
    <property type="entry name" value="NicS_C"/>
</dbReference>
<proteinExistence type="predicted"/>
<dbReference type="InterPro" id="IPR001647">
    <property type="entry name" value="HTH_TetR"/>
</dbReference>
<sequence>MAETEKRGRSWKQDPEAVRADILAAARAEFAEHGLSGARVDRIVRNTATSKRMVFYYYGDKEGLYRAVLEDAYARVRAQEEELDLEGLAPDAALRRLVRFTFDHHRANPDFIRLVAIENVHRARHLLEIPSLAQTNRAVIDKLERICAAGIASCLFRSDVSALRLHWQISALCFFNISNRATFGTNFGNALFEDAAQDTLRDELAEMILGSVRAT</sequence>
<dbReference type="SUPFAM" id="SSF48498">
    <property type="entry name" value="Tetracyclin repressor-like, C-terminal domain"/>
    <property type="match status" value="1"/>
</dbReference>
<dbReference type="Pfam" id="PF17938">
    <property type="entry name" value="TetR_C_29"/>
    <property type="match status" value="1"/>
</dbReference>
<feature type="domain" description="HTH tetR-type" evidence="3">
    <location>
        <begin position="16"/>
        <end position="76"/>
    </location>
</feature>
<keyword evidence="1 2" id="KW-0238">DNA-binding</keyword>
<dbReference type="Pfam" id="PF00440">
    <property type="entry name" value="TetR_N"/>
    <property type="match status" value="1"/>
</dbReference>
<comment type="caution">
    <text evidence="4">The sequence shown here is derived from an EMBL/GenBank/DDBJ whole genome shotgun (WGS) entry which is preliminary data.</text>
</comment>
<evidence type="ECO:0000256" key="1">
    <source>
        <dbReference type="ARBA" id="ARBA00023125"/>
    </source>
</evidence>
<evidence type="ECO:0000259" key="3">
    <source>
        <dbReference type="PROSITE" id="PS50977"/>
    </source>
</evidence>
<feature type="DNA-binding region" description="H-T-H motif" evidence="2">
    <location>
        <begin position="39"/>
        <end position="58"/>
    </location>
</feature>
<dbReference type="PATRIC" id="fig|1317118.6.peg.559"/>